<keyword evidence="3" id="KW-1185">Reference proteome</keyword>
<accession>A0A9P7H0W8</accession>
<comment type="caution">
    <text evidence="2">The sequence shown here is derived from an EMBL/GenBank/DDBJ whole genome shotgun (WGS) entry which is preliminary data.</text>
</comment>
<evidence type="ECO:0000313" key="2">
    <source>
        <dbReference type="EMBL" id="KAG5660324.1"/>
    </source>
</evidence>
<dbReference type="EMBL" id="JAGPUO010000010">
    <property type="protein sequence ID" value="KAG5660324.1"/>
    <property type="molecule type" value="Genomic_DNA"/>
</dbReference>
<name>A0A9P7H0W8_9HYPO</name>
<feature type="region of interest" description="Disordered" evidence="1">
    <location>
        <begin position="55"/>
        <end position="75"/>
    </location>
</feature>
<protein>
    <submittedName>
        <fullName evidence="2">Uncharacterized protein</fullName>
    </submittedName>
</protein>
<gene>
    <name evidence="2" type="ORF">KAF25_003846</name>
</gene>
<sequence length="257" mass="28452">MADDWQSEFLTSRHVHNRQSRKSTAGNTGSSSILHAFGLYDVQCPIAEAAARMSQHETAPYGNSQKGSRREKRSLAGSQLQINTFADNEDGLAGTLYLAGALDATIILAGSRKTLQTLVDEEAAEVDLCAEIVSEITNEWNDAEAQENGTVEPPDDCLEYHPSSLTAPRDEEEKTIRRFNKFEKNTFRQPKFWFAWTGRVMCSPTATANATLDSVDEELQSGMGYLVFSGSKYKKFHGTISCDLLGWKDVAIGGWKR</sequence>
<organism evidence="2 3">
    <name type="scientific">Fusarium avenaceum</name>
    <dbReference type="NCBI Taxonomy" id="40199"/>
    <lineage>
        <taxon>Eukaryota</taxon>
        <taxon>Fungi</taxon>
        <taxon>Dikarya</taxon>
        <taxon>Ascomycota</taxon>
        <taxon>Pezizomycotina</taxon>
        <taxon>Sordariomycetes</taxon>
        <taxon>Hypocreomycetidae</taxon>
        <taxon>Hypocreales</taxon>
        <taxon>Nectriaceae</taxon>
        <taxon>Fusarium</taxon>
        <taxon>Fusarium tricinctum species complex</taxon>
    </lineage>
</organism>
<dbReference type="AlphaFoldDB" id="A0A9P7H0W8"/>
<reference evidence="2" key="1">
    <citation type="submission" date="2021-04" db="EMBL/GenBank/DDBJ databases">
        <title>Draft genome of Fusarium avenaceum strain F156N33, isolated from an atmospheric sample in Virginia.</title>
        <authorList>
            <person name="Yang S."/>
            <person name="Vinatzer B.A."/>
            <person name="Coleman J."/>
        </authorList>
    </citation>
    <scope>NUCLEOTIDE SEQUENCE</scope>
    <source>
        <strain evidence="2">F156N33</strain>
    </source>
</reference>
<dbReference type="Proteomes" id="UP000782241">
    <property type="component" value="Unassembled WGS sequence"/>
</dbReference>
<proteinExistence type="predicted"/>
<evidence type="ECO:0000313" key="3">
    <source>
        <dbReference type="Proteomes" id="UP000782241"/>
    </source>
</evidence>
<evidence type="ECO:0000256" key="1">
    <source>
        <dbReference type="SAM" id="MobiDB-lite"/>
    </source>
</evidence>